<accession>A0A8S9PVM7</accession>
<proteinExistence type="predicted"/>
<dbReference type="EMBL" id="QGKX02001347">
    <property type="protein sequence ID" value="KAF3525424.1"/>
    <property type="molecule type" value="Genomic_DNA"/>
</dbReference>
<dbReference type="Proteomes" id="UP000712600">
    <property type="component" value="Unassembled WGS sequence"/>
</dbReference>
<sequence length="163" mass="18306">MIMLLFFILVNAPPFTLSLLLKVFIITWNLNNLNEEEQAVERIDGDGGVRVPSLVELTVVGSVKGGDEALQERIRHPGPTENGQIDVQFQDLHSARRRSSKPDFSWSSLSNDGLDCSLSELKKKKSVEPNSLNEARHIFNFLHKGDIAAVKQFTLKMMETELT</sequence>
<reference evidence="1" key="1">
    <citation type="submission" date="2019-12" db="EMBL/GenBank/DDBJ databases">
        <title>Genome sequencing and annotation of Brassica cretica.</title>
        <authorList>
            <person name="Studholme D.J."/>
            <person name="Sarris P."/>
        </authorList>
    </citation>
    <scope>NUCLEOTIDE SEQUENCE</scope>
    <source>
        <strain evidence="1">PFS-109/04</strain>
        <tissue evidence="1">Leaf</tissue>
    </source>
</reference>
<evidence type="ECO:0000313" key="2">
    <source>
        <dbReference type="Proteomes" id="UP000712600"/>
    </source>
</evidence>
<organism evidence="1 2">
    <name type="scientific">Brassica cretica</name>
    <name type="common">Mustard</name>
    <dbReference type="NCBI Taxonomy" id="69181"/>
    <lineage>
        <taxon>Eukaryota</taxon>
        <taxon>Viridiplantae</taxon>
        <taxon>Streptophyta</taxon>
        <taxon>Embryophyta</taxon>
        <taxon>Tracheophyta</taxon>
        <taxon>Spermatophyta</taxon>
        <taxon>Magnoliopsida</taxon>
        <taxon>eudicotyledons</taxon>
        <taxon>Gunneridae</taxon>
        <taxon>Pentapetalae</taxon>
        <taxon>rosids</taxon>
        <taxon>malvids</taxon>
        <taxon>Brassicales</taxon>
        <taxon>Brassicaceae</taxon>
        <taxon>Brassiceae</taxon>
        <taxon>Brassica</taxon>
    </lineage>
</organism>
<name>A0A8S9PVM7_BRACR</name>
<gene>
    <name evidence="1" type="ORF">F2Q69_00051538</name>
</gene>
<evidence type="ECO:0000313" key="1">
    <source>
        <dbReference type="EMBL" id="KAF3525424.1"/>
    </source>
</evidence>
<comment type="caution">
    <text evidence="1">The sequence shown here is derived from an EMBL/GenBank/DDBJ whole genome shotgun (WGS) entry which is preliminary data.</text>
</comment>
<protein>
    <submittedName>
        <fullName evidence="1">Uncharacterized protein</fullName>
    </submittedName>
</protein>
<dbReference type="AlphaFoldDB" id="A0A8S9PVM7"/>